<dbReference type="InterPro" id="IPR005312">
    <property type="entry name" value="DUF1759"/>
</dbReference>
<reference evidence="2 3" key="1">
    <citation type="journal article" date="2019" name="Sci. Rep.">
        <title>Orb-weaving spider Araneus ventricosus genome elucidates the spidroin gene catalogue.</title>
        <authorList>
            <person name="Kono N."/>
            <person name="Nakamura H."/>
            <person name="Ohtoshi R."/>
            <person name="Moran D.A.P."/>
            <person name="Shinohara A."/>
            <person name="Yoshida Y."/>
            <person name="Fujiwara M."/>
            <person name="Mori M."/>
            <person name="Tomita M."/>
            <person name="Arakawa K."/>
        </authorList>
    </citation>
    <scope>NUCLEOTIDE SEQUENCE [LARGE SCALE GENOMIC DNA]</scope>
</reference>
<evidence type="ECO:0000313" key="2">
    <source>
        <dbReference type="EMBL" id="GBN01000.1"/>
    </source>
</evidence>
<accession>A0A4Y2KGF5</accession>
<sequence>MDRAKAKRETVRQLFTKLVTKIESTIELPINERFTKVNKVESLFDLKNQLIEKIDELKKLDNEIEAIIDLNDLEGELIASDEYRKNGISCRTKIERCILLLEKELNVIPRNEIRNNNDSNIPEPLERRVVNENNVIKLPRLNISIFSGNCSDWLNFWNSFEVAIHKNDSLSKIEKFAYLKTYLLGTALAAVSGFAITDQNYDSSIALIKERFGRSDLVISCHMNKLLITESVKSASNVTALRKMYDELQIQVRSLESLGVAADTYGSLLCPIVLQKIPEEVNLQYNRQRKLNELFDINDLLNFLRKEIECRETSILLGNQRNYVLEASVRKPFNSSNYADTKLPYSPKRNVSTAATLIATTERQNCIFCSEIHKDYECPLSSSERKGVLINQGRCFVCLGRRHTAKFCWKRNQLCRNCNKSHNSLICDSSSAKANCGNDLKSTETKSQTESSLLCRDDKGKPKNSVCLQTFTAGVQNRKGKILSLRCLCDGGATRSFVRREIAELLRLEVIRRESLLIHTFANHMGKPKIYDVVQLSLLNRKDPSRKIQISAVVIEDITVGEIEVPSERGSERESDCGEVHVNLLRVINEELKYDRVKDLSELEVIGLNPRKEIPHSDLEILEAFEQNVTYENNGYGTKLLWKDNHKGLNDNYEIARQCLFSLNKGFKRDENFCSKYKDINNSQLEDNIIEEINCESKNDVSEGFMPHRGVVKELKETTKLRICYDASSKANNEMSLNNRLDCSPNLNPDLLKIILKFGFYTIEFCADIQGEFLKVGIVEEERKFLQTLWVEEGGTNLTLDDHAVRILRTQRVPFLYKMTFSALNELYANDLIRSD</sequence>
<evidence type="ECO:0008006" key="4">
    <source>
        <dbReference type="Google" id="ProtNLM"/>
    </source>
</evidence>
<evidence type="ECO:0000256" key="1">
    <source>
        <dbReference type="SAM" id="Coils"/>
    </source>
</evidence>
<feature type="coiled-coil region" evidence="1">
    <location>
        <begin position="40"/>
        <end position="70"/>
    </location>
</feature>
<organism evidence="2 3">
    <name type="scientific">Araneus ventricosus</name>
    <name type="common">Orbweaver spider</name>
    <name type="synonym">Epeira ventricosa</name>
    <dbReference type="NCBI Taxonomy" id="182803"/>
    <lineage>
        <taxon>Eukaryota</taxon>
        <taxon>Metazoa</taxon>
        <taxon>Ecdysozoa</taxon>
        <taxon>Arthropoda</taxon>
        <taxon>Chelicerata</taxon>
        <taxon>Arachnida</taxon>
        <taxon>Araneae</taxon>
        <taxon>Araneomorphae</taxon>
        <taxon>Entelegynae</taxon>
        <taxon>Araneoidea</taxon>
        <taxon>Araneidae</taxon>
        <taxon>Araneus</taxon>
    </lineage>
</organism>
<dbReference type="PANTHER" id="PTHR47331">
    <property type="entry name" value="PHD-TYPE DOMAIN-CONTAINING PROTEIN"/>
    <property type="match status" value="1"/>
</dbReference>
<keyword evidence="3" id="KW-1185">Reference proteome</keyword>
<proteinExistence type="predicted"/>
<keyword evidence="1" id="KW-0175">Coiled coil</keyword>
<name>A0A4Y2KGF5_ARAVE</name>
<comment type="caution">
    <text evidence="2">The sequence shown here is derived from an EMBL/GenBank/DDBJ whole genome shotgun (WGS) entry which is preliminary data.</text>
</comment>
<dbReference type="OrthoDB" id="5869984at2759"/>
<dbReference type="AlphaFoldDB" id="A0A4Y2KGF5"/>
<evidence type="ECO:0000313" key="3">
    <source>
        <dbReference type="Proteomes" id="UP000499080"/>
    </source>
</evidence>
<dbReference type="PANTHER" id="PTHR47331:SF5">
    <property type="entry name" value="RIBONUCLEASE H"/>
    <property type="match status" value="1"/>
</dbReference>
<gene>
    <name evidence="2" type="ORF">AVEN_260942_1</name>
</gene>
<dbReference type="Pfam" id="PF03564">
    <property type="entry name" value="DUF1759"/>
    <property type="match status" value="1"/>
</dbReference>
<dbReference type="Proteomes" id="UP000499080">
    <property type="component" value="Unassembled WGS sequence"/>
</dbReference>
<dbReference type="EMBL" id="BGPR01004572">
    <property type="protein sequence ID" value="GBN01000.1"/>
    <property type="molecule type" value="Genomic_DNA"/>
</dbReference>
<protein>
    <recommendedName>
        <fullName evidence="4">Peptidase aspartic putative domain-containing protein</fullName>
    </recommendedName>
</protein>